<sequence>MARTGYTDIAAYYRQQIDDGALEQGGPMPSMRDVTEKFKVSITTANRAYQLLKHEGYTVAKAGVGTVVANRTHIVATGAARIDRLTRTDTPYTPGETSTDHVAMMRSCADPDIATQLGIELYDEIVIRRRVFRKDGRPTVVAVSCIHPRALAAVPELMTQGQLKPFWQVTYRERTGKEVNRSPERRGARLASTDELNALEVEAPPSAAVPVLVLHTTHHDEDGPIEVWEDVHAPGLWQVSE</sequence>
<geneLocation type="plasmid" evidence="1 2">
    <name>unnamed2</name>
</geneLocation>
<keyword evidence="1" id="KW-0614">Plasmid</keyword>
<protein>
    <submittedName>
        <fullName evidence="1">GntR family transcriptional regulator</fullName>
    </submittedName>
</protein>
<evidence type="ECO:0000313" key="1">
    <source>
        <dbReference type="EMBL" id="WSC03588.1"/>
    </source>
</evidence>
<reference evidence="1" key="1">
    <citation type="submission" date="2022-10" db="EMBL/GenBank/DDBJ databases">
        <title>The complete genomes of actinobacterial strains from the NBC collection.</title>
        <authorList>
            <person name="Joergensen T.S."/>
            <person name="Alvarez Arevalo M."/>
            <person name="Sterndorff E.B."/>
            <person name="Faurdal D."/>
            <person name="Vuksanovic O."/>
            <person name="Mourched A.-S."/>
            <person name="Charusanti P."/>
            <person name="Shaw S."/>
            <person name="Blin K."/>
            <person name="Weber T."/>
        </authorList>
    </citation>
    <scope>NUCLEOTIDE SEQUENCE</scope>
    <source>
        <strain evidence="1">NBC 01771</strain>
    </source>
</reference>
<name>A0ACD4ZZ40_9ACTN</name>
<dbReference type="Proteomes" id="UP001348369">
    <property type="component" value="Plasmid unnamed2"/>
</dbReference>
<dbReference type="EMBL" id="CP109111">
    <property type="protein sequence ID" value="WSC03588.1"/>
    <property type="molecule type" value="Genomic_DNA"/>
</dbReference>
<accession>A0ACD4ZZ40</accession>
<gene>
    <name evidence="1" type="ORF">OG835_42610</name>
</gene>
<organism evidence="1 2">
    <name type="scientific">Streptomyces scopuliridis</name>
    <dbReference type="NCBI Taxonomy" id="452529"/>
    <lineage>
        <taxon>Bacteria</taxon>
        <taxon>Bacillati</taxon>
        <taxon>Actinomycetota</taxon>
        <taxon>Actinomycetes</taxon>
        <taxon>Kitasatosporales</taxon>
        <taxon>Streptomycetaceae</taxon>
        <taxon>Streptomyces</taxon>
    </lineage>
</organism>
<evidence type="ECO:0000313" key="2">
    <source>
        <dbReference type="Proteomes" id="UP001348369"/>
    </source>
</evidence>
<proteinExistence type="predicted"/>
<keyword evidence="2" id="KW-1185">Reference proteome</keyword>